<dbReference type="PANTHER" id="PTHR22930:SF228">
    <property type="entry name" value="PROTEIN ALP1-LIKE"/>
    <property type="match status" value="1"/>
</dbReference>
<name>A0A2N9GK70_FAGSY</name>
<proteinExistence type="inferred from homology"/>
<evidence type="ECO:0000256" key="1">
    <source>
        <dbReference type="ARBA" id="ARBA00001968"/>
    </source>
</evidence>
<dbReference type="EMBL" id="OIVN01002001">
    <property type="protein sequence ID" value="SPC99701.1"/>
    <property type="molecule type" value="Genomic_DNA"/>
</dbReference>
<keyword evidence="7" id="KW-0539">Nucleus</keyword>
<comment type="subcellular location">
    <subcellularLocation>
        <location evidence="2">Nucleus</location>
    </subcellularLocation>
</comment>
<dbReference type="GO" id="GO:0005634">
    <property type="term" value="C:nucleus"/>
    <property type="evidence" value="ECO:0007669"/>
    <property type="project" value="UniProtKB-SubCell"/>
</dbReference>
<dbReference type="Pfam" id="PF12776">
    <property type="entry name" value="Myb_DNA-bind_3"/>
    <property type="match status" value="1"/>
</dbReference>
<evidence type="ECO:0008006" key="13">
    <source>
        <dbReference type="Google" id="ProtNLM"/>
    </source>
</evidence>
<sequence>MSIKEQVVIFLHTIGHNVRFRVAAGRFHRSVETIHRYFRVVLKGVFLLYKHVVRLPDNETHPDIRHNRRFYPYFKDCIGAIDGTHIRASVPIEIQGRFRGRKDGTTQNVLAAITFDLKFCYVLAGWEGSAHDSRVLDDALHRSNGLKIPEGKYYLGDAGYGNRTGILSPYRKVRYHLQEFSDHPPENARELFNLRHASLRTTIERGFGVLKKRFRVLGAEPFWSFETQVEVVLACCVLHNHIVGVDPDDPIMGDTASEVGSQRIVHQTRREAQEESREWNDKRDEISEAMWIDYVTNRTMAKNKEKEGKGSQFRWSTPMHVMLLDILEEEALKGNKPSNTFKPQSFARVAKEISERFGVTCIPDHVSNRLRTIRTTWKTIQTVRNNSGFGWDDNLKMITCDPKTQDEYLMANPTHVQYLNKKIEFYDKMAIVVGKDVATGGYAYSWGDETSHNPPVEHNSPVELDGESDSTVKEKNTDSSSSHSKGRSHRKRSREAKGESNYSEVAAQLKEIAIAFKNSTEAVRSQGPVDTNELYEAVMSTEGFPEEMLASAFDYMVQEEKVGKAFMAKAPRLRKLWLDNYFTKNM</sequence>
<gene>
    <name evidence="12" type="ORF">FSB_LOCUS27583</name>
</gene>
<evidence type="ECO:0000256" key="7">
    <source>
        <dbReference type="ARBA" id="ARBA00023242"/>
    </source>
</evidence>
<evidence type="ECO:0000256" key="2">
    <source>
        <dbReference type="ARBA" id="ARBA00004123"/>
    </source>
</evidence>
<dbReference type="GO" id="GO:0016787">
    <property type="term" value="F:hydrolase activity"/>
    <property type="evidence" value="ECO:0007669"/>
    <property type="project" value="UniProtKB-KW"/>
</dbReference>
<accession>A0A2N9GK70</accession>
<feature type="region of interest" description="Disordered" evidence="8">
    <location>
        <begin position="449"/>
        <end position="502"/>
    </location>
</feature>
<keyword evidence="5" id="KW-0479">Metal-binding</keyword>
<dbReference type="GO" id="GO:0004518">
    <property type="term" value="F:nuclease activity"/>
    <property type="evidence" value="ECO:0007669"/>
    <property type="project" value="UniProtKB-KW"/>
</dbReference>
<feature type="domain" description="DUF8040" evidence="11">
    <location>
        <begin position="1"/>
        <end position="45"/>
    </location>
</feature>
<evidence type="ECO:0000256" key="3">
    <source>
        <dbReference type="ARBA" id="ARBA00006958"/>
    </source>
</evidence>
<dbReference type="Pfam" id="PF26138">
    <property type="entry name" value="DUF8040"/>
    <property type="match status" value="1"/>
</dbReference>
<evidence type="ECO:0000256" key="5">
    <source>
        <dbReference type="ARBA" id="ARBA00022723"/>
    </source>
</evidence>
<evidence type="ECO:0000259" key="11">
    <source>
        <dbReference type="Pfam" id="PF26138"/>
    </source>
</evidence>
<dbReference type="PANTHER" id="PTHR22930">
    <property type="match status" value="1"/>
</dbReference>
<evidence type="ECO:0000256" key="4">
    <source>
        <dbReference type="ARBA" id="ARBA00022722"/>
    </source>
</evidence>
<feature type="compositionally biased region" description="Basic residues" evidence="8">
    <location>
        <begin position="484"/>
        <end position="494"/>
    </location>
</feature>
<feature type="domain" description="DDE Tnp4" evidence="10">
    <location>
        <begin position="81"/>
        <end position="240"/>
    </location>
</feature>
<dbReference type="Pfam" id="PF13359">
    <property type="entry name" value="DDE_Tnp_4"/>
    <property type="match status" value="1"/>
</dbReference>
<dbReference type="InterPro" id="IPR027806">
    <property type="entry name" value="HARBI1_dom"/>
</dbReference>
<protein>
    <recommendedName>
        <fullName evidence="13">DDE Tnp4 domain-containing protein</fullName>
    </recommendedName>
</protein>
<feature type="domain" description="Myb/SANT-like" evidence="9">
    <location>
        <begin position="314"/>
        <end position="406"/>
    </location>
</feature>
<dbReference type="InterPro" id="IPR045249">
    <property type="entry name" value="HARBI1-like"/>
</dbReference>
<keyword evidence="4" id="KW-0540">Nuclease</keyword>
<dbReference type="AlphaFoldDB" id="A0A2N9GK70"/>
<evidence type="ECO:0000259" key="10">
    <source>
        <dbReference type="Pfam" id="PF13359"/>
    </source>
</evidence>
<organism evidence="12">
    <name type="scientific">Fagus sylvatica</name>
    <name type="common">Beechnut</name>
    <dbReference type="NCBI Taxonomy" id="28930"/>
    <lineage>
        <taxon>Eukaryota</taxon>
        <taxon>Viridiplantae</taxon>
        <taxon>Streptophyta</taxon>
        <taxon>Embryophyta</taxon>
        <taxon>Tracheophyta</taxon>
        <taxon>Spermatophyta</taxon>
        <taxon>Magnoliopsida</taxon>
        <taxon>eudicotyledons</taxon>
        <taxon>Gunneridae</taxon>
        <taxon>Pentapetalae</taxon>
        <taxon>rosids</taxon>
        <taxon>fabids</taxon>
        <taxon>Fagales</taxon>
        <taxon>Fagaceae</taxon>
        <taxon>Fagus</taxon>
    </lineage>
</organism>
<dbReference type="GO" id="GO:0046872">
    <property type="term" value="F:metal ion binding"/>
    <property type="evidence" value="ECO:0007669"/>
    <property type="project" value="UniProtKB-KW"/>
</dbReference>
<comment type="similarity">
    <text evidence="3">Belongs to the HARBI1 family.</text>
</comment>
<comment type="cofactor">
    <cofactor evidence="1">
        <name>a divalent metal cation</name>
        <dbReference type="ChEBI" id="CHEBI:60240"/>
    </cofactor>
</comment>
<evidence type="ECO:0000259" key="9">
    <source>
        <dbReference type="Pfam" id="PF12776"/>
    </source>
</evidence>
<keyword evidence="6" id="KW-0378">Hydrolase</keyword>
<evidence type="ECO:0000256" key="8">
    <source>
        <dbReference type="SAM" id="MobiDB-lite"/>
    </source>
</evidence>
<evidence type="ECO:0000256" key="6">
    <source>
        <dbReference type="ARBA" id="ARBA00022801"/>
    </source>
</evidence>
<dbReference type="InterPro" id="IPR058353">
    <property type="entry name" value="DUF8040"/>
</dbReference>
<evidence type="ECO:0000313" key="12">
    <source>
        <dbReference type="EMBL" id="SPC99701.1"/>
    </source>
</evidence>
<reference evidence="12" key="1">
    <citation type="submission" date="2018-02" db="EMBL/GenBank/DDBJ databases">
        <authorList>
            <person name="Cohen D.B."/>
            <person name="Kent A.D."/>
        </authorList>
    </citation>
    <scope>NUCLEOTIDE SEQUENCE</scope>
</reference>
<dbReference type="InterPro" id="IPR024752">
    <property type="entry name" value="Myb/SANT-like_dom"/>
</dbReference>